<dbReference type="EMBL" id="CP144914">
    <property type="protein sequence ID" value="WWD79093.1"/>
    <property type="molecule type" value="Genomic_DNA"/>
</dbReference>
<proteinExistence type="predicted"/>
<dbReference type="AlphaFoldDB" id="A0A5C7FF49"/>
<dbReference type="KEGG" id="ahal:FTX54_011760"/>
<name>A0A5C7FF49_9BACI</name>
<protein>
    <submittedName>
        <fullName evidence="2">Uncharacterized protein</fullName>
    </submittedName>
</protein>
<evidence type="ECO:0000313" key="2">
    <source>
        <dbReference type="EMBL" id="WWD79093.1"/>
    </source>
</evidence>
<gene>
    <name evidence="2" type="ORF">FTX54_011760</name>
</gene>
<reference evidence="2 3" key="1">
    <citation type="submission" date="2024-01" db="EMBL/GenBank/DDBJ databases">
        <title>Complete Genome Sequence of Alkalicoccus halolimnae BZ-SZ-XJ29T, a Moderately Halophilic Bacterium Isolated from a Salt Lake.</title>
        <authorList>
            <person name="Zhao B."/>
        </authorList>
    </citation>
    <scope>NUCLEOTIDE SEQUENCE [LARGE SCALE GENOMIC DNA]</scope>
    <source>
        <strain evidence="2 3">BZ-SZ-XJ29</strain>
    </source>
</reference>
<keyword evidence="1" id="KW-1133">Transmembrane helix</keyword>
<accession>A0A5C7FF49</accession>
<keyword evidence="3" id="KW-1185">Reference proteome</keyword>
<dbReference type="Proteomes" id="UP000321816">
    <property type="component" value="Chromosome"/>
</dbReference>
<evidence type="ECO:0000313" key="3">
    <source>
        <dbReference type="Proteomes" id="UP000321816"/>
    </source>
</evidence>
<keyword evidence="1" id="KW-0812">Transmembrane</keyword>
<evidence type="ECO:0000256" key="1">
    <source>
        <dbReference type="SAM" id="Phobius"/>
    </source>
</evidence>
<sequence>MKNNYTAAFLLLFAASILGGFALNGAVEYSTAIGFGLGIVFLLLAAFLAGKNKTPHSQSE</sequence>
<keyword evidence="1" id="KW-0472">Membrane</keyword>
<organism evidence="2 3">
    <name type="scientific">Alkalicoccus halolimnae</name>
    <dbReference type="NCBI Taxonomy" id="1667239"/>
    <lineage>
        <taxon>Bacteria</taxon>
        <taxon>Bacillati</taxon>
        <taxon>Bacillota</taxon>
        <taxon>Bacilli</taxon>
        <taxon>Bacillales</taxon>
        <taxon>Bacillaceae</taxon>
        <taxon>Alkalicoccus</taxon>
    </lineage>
</organism>
<dbReference type="RefSeq" id="WP_147803597.1">
    <property type="nucleotide sequence ID" value="NZ_CP144914.1"/>
</dbReference>
<feature type="transmembrane region" description="Helical" evidence="1">
    <location>
        <begin position="32"/>
        <end position="50"/>
    </location>
</feature>